<feature type="chain" id="PRO_5045161535" evidence="8">
    <location>
        <begin position="37"/>
        <end position="1669"/>
    </location>
</feature>
<evidence type="ECO:0000256" key="3">
    <source>
        <dbReference type="ARBA" id="ARBA00023157"/>
    </source>
</evidence>
<evidence type="ECO:0000256" key="6">
    <source>
        <dbReference type="ARBA" id="ARBA00023326"/>
    </source>
</evidence>
<dbReference type="EMBL" id="BAAARN010000002">
    <property type="protein sequence ID" value="GAA2737171.1"/>
    <property type="molecule type" value="Genomic_DNA"/>
</dbReference>
<dbReference type="SUPFAM" id="SSF50969">
    <property type="entry name" value="YVTN repeat-like/Quinoprotein amine dehydrogenase"/>
    <property type="match status" value="1"/>
</dbReference>
<feature type="signal peptide" evidence="8">
    <location>
        <begin position="1"/>
        <end position="36"/>
    </location>
</feature>
<dbReference type="Pfam" id="PF18911">
    <property type="entry name" value="PKD_4"/>
    <property type="match status" value="5"/>
</dbReference>
<dbReference type="PROSITE" id="PS50093">
    <property type="entry name" value="PKD"/>
    <property type="match status" value="5"/>
</dbReference>
<dbReference type="InterPro" id="IPR006558">
    <property type="entry name" value="LamG-like"/>
</dbReference>
<protein>
    <submittedName>
        <fullName evidence="11">PKD domain-containing protein</fullName>
    </submittedName>
</protein>
<feature type="domain" description="PKD" evidence="9">
    <location>
        <begin position="1291"/>
        <end position="1376"/>
    </location>
</feature>
<gene>
    <name evidence="11" type="ORF">GCM10009867_23330</name>
</gene>
<keyword evidence="2 8" id="KW-0732">Signal</keyword>
<dbReference type="RefSeq" id="WP_344193541.1">
    <property type="nucleotide sequence ID" value="NZ_BAAARN010000002.1"/>
</dbReference>
<keyword evidence="4" id="KW-0966">Cell projection</keyword>
<feature type="domain" description="PKD" evidence="9">
    <location>
        <begin position="1030"/>
        <end position="1119"/>
    </location>
</feature>
<dbReference type="Pfam" id="PF13385">
    <property type="entry name" value="Laminin_G_3"/>
    <property type="match status" value="2"/>
</dbReference>
<feature type="region of interest" description="Disordered" evidence="7">
    <location>
        <begin position="1097"/>
        <end position="1119"/>
    </location>
</feature>
<sequence length="1669" mass="171850">MTRGPVARWSRKVGVGVVTVAMALTGMAALASPAQAVDPAPPAAVPDPQTVSSDALPTWQINGVVWSQAIVGDVVYVTGSFTRARPPGVAAGGAGEVVANNIFAYRLSTGERVSSFSTNPGLNAQGLVIRASADGSRLWVGGDFTTVNGTARGHVAALNPADGSLVAGGGFVPPNVGGQVRGFGITPTTLYVGGNFTSANGVARTRLAAFSVSNGAMTSWAPAAAGGYVWAMTMSPDKSRVIPSGSFTTLSGQPAYGMGSLNASDGSVNPWPAQEKIRAAGANGAITSVKSDGSQIYGTSYAFGAGAAYEGTFAVDPMSGQINWVNDCLGDTYDIAPAGDVLYNASHQHDCTVIGGWPDTNPRVRWQKAAAQYSHATDIATKDDAYGWGSTYGLIGLPYAKGLHWYPNFAFGSYTSSRQAGWAVDASSDGQWLVYGGEFPRVNNVAQQGLVRFRTKAGAPKKSGPSYSTVPATPTPATTAVSLTSGTARVSWGSAWDQDDETLKYEVLRDNNTWVHETTGKSNFWTLPKMGFIDTGLAPGSTHRYQVRITDPDGNILWSPVSNTVTIGAGAPSAYESQVLADGAEHFWRLGEPTGAAVLDHVAFDDATLNGTYTRGQTGAISGDSDGSTSFDGSTGYAVNSAPITGPNVFSVEAWFRTTSTSGGKIIGFGNQATGLSNNYDRHAYMDPQGRVYFGVYNNGMYTVNTSQSFNDGQWHHVVGSLDPTGVTLYVDGKRVGRNGGTTTAQPYDGYWRIGGDSPWNGNAFFQGDIDDVAIYPTGLSLAQVQDHFSDSGRTVSGPTRPADAYGQAVWDSGPDLYWRLGEATGTTAKDSGPNESDGTYRGGYTLGAAGAVTGTSDTAASFNGSNGFVSSNQEFNNPHNYTIESWFKTTTNNGGKIIGFGCSQTDTSGCYDRHVYMSNDGKVTFGVWTGFTNTITTANALNDGQWHHVVATQSDVVGMALYVDGVLVGTNGQTDAQGYAGYWRVGGDNHWGCCSPFLDATIDEAAVYSTVLSASTVKAHFQAGGGQLANQLPTASFSHTESFLDLSVNGSGSSDPDGTIASYSWNWGDGSPAGSGATATHTYATAGDHEVTLTVTDNRGGTSTTTQTVTVTAPPPNQAPTSAFTVTKDFLAVSVNGSTSSDADGTIASYAWNWGDGSAAGSGVDATHTYAAAGDYTITLTVTDDDGATNSSTKDVSVVANQAPTAAFTHTENLLNVSVDGSTSTDADGSIASYAWNWGDGSPAGSGATDTHSYAAGGTYTVTLTVTDDKGLTGTKTGTVTVAGPPNQAPTAAFTSSKSFLTLSVNGSTSTDADGTIASYSWNWGDGTANGSGATASHTYAAAGTYTVTLTVVDDDGADDTETASVTVAANQAPTASFTSSVAGLAVSVNGSGSSDPDGTIASYSWNWGDGTANGSGATASHTYAAAGTYSVSLTVTDNSGATNTKVDPVTVAAPLLYARDDFGRTLASGWGTADVGGAWTLGGPAARWSVAGGQGRVSLNVGDGYTAFLPSVSSTTTEVAATVTTDKVPTGGGQYVSLLGRRVSATVDYRAKVRMAANGQVAVWLTRNQSGAETILTSATLAGVTYAAGDQLKVRLQVNGTTPTALRVKVWKSTATEPTAWSLTASDSTAAFQSAGSVGMYAYLSSSSTNGPVVYGLDQLWVGPPRP</sequence>
<dbReference type="InterPro" id="IPR000601">
    <property type="entry name" value="PKD_dom"/>
</dbReference>
<evidence type="ECO:0000313" key="12">
    <source>
        <dbReference type="Proteomes" id="UP001501326"/>
    </source>
</evidence>
<comment type="subcellular location">
    <subcellularLocation>
        <location evidence="1">Cell projection</location>
    </subcellularLocation>
</comment>
<name>A0ABP6H560_9MICO</name>
<evidence type="ECO:0000256" key="1">
    <source>
        <dbReference type="ARBA" id="ARBA00004316"/>
    </source>
</evidence>
<dbReference type="InterPro" id="IPR011044">
    <property type="entry name" value="Quino_amine_DH_bsu"/>
</dbReference>
<evidence type="ECO:0000256" key="7">
    <source>
        <dbReference type="SAM" id="MobiDB-lite"/>
    </source>
</evidence>
<comment type="caution">
    <text evidence="11">The sequence shown here is derived from an EMBL/GenBank/DDBJ whole genome shotgun (WGS) entry which is preliminary data.</text>
</comment>
<dbReference type="CDD" id="cd00146">
    <property type="entry name" value="PKD"/>
    <property type="match status" value="5"/>
</dbReference>
<dbReference type="Gene3D" id="2.60.40.10">
    <property type="entry name" value="Immunoglobulins"/>
    <property type="match status" value="6"/>
</dbReference>
<keyword evidence="12" id="KW-1185">Reference proteome</keyword>
<dbReference type="InterPro" id="IPR013783">
    <property type="entry name" value="Ig-like_fold"/>
</dbReference>
<evidence type="ECO:0000259" key="9">
    <source>
        <dbReference type="PROSITE" id="PS50093"/>
    </source>
</evidence>
<evidence type="ECO:0000313" key="11">
    <source>
        <dbReference type="EMBL" id="GAA2737171.1"/>
    </source>
</evidence>
<dbReference type="PANTHER" id="PTHR46182">
    <property type="entry name" value="FI19480P1"/>
    <property type="match status" value="1"/>
</dbReference>
<evidence type="ECO:0000256" key="2">
    <source>
        <dbReference type="ARBA" id="ARBA00022729"/>
    </source>
</evidence>
<feature type="domain" description="PKD" evidence="9">
    <location>
        <begin position="1371"/>
        <end position="1456"/>
    </location>
</feature>
<dbReference type="InterPro" id="IPR035986">
    <property type="entry name" value="PKD_dom_sf"/>
</dbReference>
<organism evidence="11 12">
    <name type="scientific">Pedococcus aerophilus</name>
    <dbReference type="NCBI Taxonomy" id="436356"/>
    <lineage>
        <taxon>Bacteria</taxon>
        <taxon>Bacillati</taxon>
        <taxon>Actinomycetota</taxon>
        <taxon>Actinomycetes</taxon>
        <taxon>Micrococcales</taxon>
        <taxon>Intrasporangiaceae</taxon>
        <taxon>Pedococcus</taxon>
    </lineage>
</organism>
<dbReference type="InterPro" id="IPR029865">
    <property type="entry name" value="KIAA0319-like"/>
</dbReference>
<keyword evidence="5" id="KW-0326">Glycosidase</keyword>
<proteinExistence type="predicted"/>
<accession>A0ABP6H560</accession>
<dbReference type="InterPro" id="IPR036116">
    <property type="entry name" value="FN3_sf"/>
</dbReference>
<keyword evidence="3" id="KW-1015">Disulfide bond</keyword>
<dbReference type="InterPro" id="IPR013320">
    <property type="entry name" value="ConA-like_dom_sf"/>
</dbReference>
<reference evidence="12" key="1">
    <citation type="journal article" date="2019" name="Int. J. Syst. Evol. Microbiol.">
        <title>The Global Catalogue of Microorganisms (GCM) 10K type strain sequencing project: providing services to taxonomists for standard genome sequencing and annotation.</title>
        <authorList>
            <consortium name="The Broad Institute Genomics Platform"/>
            <consortium name="The Broad Institute Genome Sequencing Center for Infectious Disease"/>
            <person name="Wu L."/>
            <person name="Ma J."/>
        </authorList>
    </citation>
    <scope>NUCLEOTIDE SEQUENCE [LARGE SCALE GENOMIC DNA]</scope>
    <source>
        <strain evidence="12">JCM 16378</strain>
    </source>
</reference>
<dbReference type="InterPro" id="IPR003961">
    <property type="entry name" value="FN3_dom"/>
</dbReference>
<dbReference type="SMART" id="SM00089">
    <property type="entry name" value="PKD"/>
    <property type="match status" value="5"/>
</dbReference>
<feature type="domain" description="PKD" evidence="9">
    <location>
        <begin position="1121"/>
        <end position="1206"/>
    </location>
</feature>
<evidence type="ECO:0000256" key="8">
    <source>
        <dbReference type="SAM" id="SignalP"/>
    </source>
</evidence>
<dbReference type="InterPro" id="IPR022409">
    <property type="entry name" value="PKD/Chitinase_dom"/>
</dbReference>
<dbReference type="SUPFAM" id="SSF49265">
    <property type="entry name" value="Fibronectin type III"/>
    <property type="match status" value="1"/>
</dbReference>
<keyword evidence="6" id="KW-0624">Polysaccharide degradation</keyword>
<keyword evidence="5" id="KW-0378">Hydrolase</keyword>
<feature type="compositionally biased region" description="Low complexity" evidence="7">
    <location>
        <begin position="1097"/>
        <end position="1113"/>
    </location>
</feature>
<dbReference type="Gene3D" id="2.60.120.200">
    <property type="match status" value="2"/>
</dbReference>
<evidence type="ECO:0000259" key="10">
    <source>
        <dbReference type="PROSITE" id="PS50853"/>
    </source>
</evidence>
<feature type="domain" description="PKD" evidence="9">
    <location>
        <begin position="1205"/>
        <end position="1283"/>
    </location>
</feature>
<dbReference type="CDD" id="cd00110">
    <property type="entry name" value="LamG"/>
    <property type="match status" value="1"/>
</dbReference>
<dbReference type="PROSITE" id="PS50853">
    <property type="entry name" value="FN3"/>
    <property type="match status" value="1"/>
</dbReference>
<dbReference type="PANTHER" id="PTHR46182:SF2">
    <property type="entry name" value="FI19480P1"/>
    <property type="match status" value="1"/>
</dbReference>
<dbReference type="SUPFAM" id="SSF49899">
    <property type="entry name" value="Concanavalin A-like lectins/glucanases"/>
    <property type="match status" value="2"/>
</dbReference>
<feature type="domain" description="Fibronectin type-III" evidence="10">
    <location>
        <begin position="473"/>
        <end position="572"/>
    </location>
</feature>
<evidence type="ECO:0000256" key="4">
    <source>
        <dbReference type="ARBA" id="ARBA00023273"/>
    </source>
</evidence>
<dbReference type="SUPFAM" id="SSF49299">
    <property type="entry name" value="PKD domain"/>
    <property type="match status" value="5"/>
</dbReference>
<dbReference type="InterPro" id="IPR001791">
    <property type="entry name" value="Laminin_G"/>
</dbReference>
<dbReference type="Proteomes" id="UP001501326">
    <property type="component" value="Unassembled WGS sequence"/>
</dbReference>
<dbReference type="SMART" id="SM00560">
    <property type="entry name" value="LamGL"/>
    <property type="match status" value="1"/>
</dbReference>
<keyword evidence="6" id="KW-0119">Carbohydrate metabolism</keyword>
<evidence type="ECO:0000256" key="5">
    <source>
        <dbReference type="ARBA" id="ARBA00023295"/>
    </source>
</evidence>